<dbReference type="SUPFAM" id="SSF56436">
    <property type="entry name" value="C-type lectin-like"/>
    <property type="match status" value="1"/>
</dbReference>
<reference evidence="1" key="1">
    <citation type="submission" date="2018-05" db="EMBL/GenBank/DDBJ databases">
        <authorList>
            <person name="Lanie J.A."/>
            <person name="Ng W.-L."/>
            <person name="Kazmierczak K.M."/>
            <person name="Andrzejewski T.M."/>
            <person name="Davidsen T.M."/>
            <person name="Wayne K.J."/>
            <person name="Tettelin H."/>
            <person name="Glass J.I."/>
            <person name="Rusch D."/>
            <person name="Podicherti R."/>
            <person name="Tsui H.-C.T."/>
            <person name="Winkler M.E."/>
        </authorList>
    </citation>
    <scope>NUCLEOTIDE SEQUENCE</scope>
</reference>
<protein>
    <recommendedName>
        <fullName evidence="2">Sulfatase-modifying factor enzyme domain-containing protein</fullName>
    </recommendedName>
</protein>
<dbReference type="AlphaFoldDB" id="A0A381TZE7"/>
<evidence type="ECO:0000313" key="1">
    <source>
        <dbReference type="EMBL" id="SVA21352.1"/>
    </source>
</evidence>
<dbReference type="InterPro" id="IPR016187">
    <property type="entry name" value="CTDL_fold"/>
</dbReference>
<dbReference type="EMBL" id="UINC01005442">
    <property type="protein sequence ID" value="SVA21352.1"/>
    <property type="molecule type" value="Genomic_DNA"/>
</dbReference>
<name>A0A381TZE7_9ZZZZ</name>
<proteinExistence type="predicted"/>
<sequence length="542" mass="61696">MRQESLNIQSYSDNAIILNYLLEDSSILVADSIAYDIPDSLIIERKLESDSIYTEFIIPYSDTTNFYLDTMIYDTGLYHYRLATKNENGRSLYDSVSINHQLPPIQNISVGEITCSNIQILWEYDTDVFSNTYDTLKFQIERILSGTDITTYNIDLPYSVDNKYEFNNDTFEFGVAYEYKIAFQGNAINSLSAAVQSDIPNPPTNVDSLYWIPISSDIVYVNWNIGGNYNYFDSIKVDNEITDVTYLIHQNKDAPTNAGYLIDSLSTYANGINAGQKVEYTLHWFCKEKHNVKIFKAATLPYNNMVYIPDVSNYPYTEISTSGTYASSMPSSPFYIDTYEITENVYNAPELNTPIEANSLPKGSLSYDDANTFAQNRHPANNSNILCDELSQIEFKIPQDYEWQIASRCQYNWENKTCEQYFDYPINVVGDNAIISCNFINYSGCCDVNIDCVQSVDQYPESITPFGLYGTSANLQEWVVNNNSSISANKLIGGYFSSTYDEVTTTSVYYSFSNSTAHASYGLRTVFDAEEFLEIWRDCVDQ</sequence>
<accession>A0A381TZE7</accession>
<gene>
    <name evidence="1" type="ORF">METZ01_LOCUS74206</name>
</gene>
<organism evidence="1">
    <name type="scientific">marine metagenome</name>
    <dbReference type="NCBI Taxonomy" id="408172"/>
    <lineage>
        <taxon>unclassified sequences</taxon>
        <taxon>metagenomes</taxon>
        <taxon>ecological metagenomes</taxon>
    </lineage>
</organism>
<dbReference type="Gene3D" id="3.90.1580.10">
    <property type="entry name" value="paralog of FGE (formylglycine-generating enzyme)"/>
    <property type="match status" value="1"/>
</dbReference>
<evidence type="ECO:0008006" key="2">
    <source>
        <dbReference type="Google" id="ProtNLM"/>
    </source>
</evidence>
<dbReference type="InterPro" id="IPR042095">
    <property type="entry name" value="SUMF_sf"/>
</dbReference>